<evidence type="ECO:0000256" key="4">
    <source>
        <dbReference type="ARBA" id="ARBA00022840"/>
    </source>
</evidence>
<evidence type="ECO:0000313" key="8">
    <source>
        <dbReference type="EMBL" id="MDV5087338.1"/>
    </source>
</evidence>
<keyword evidence="1 5" id="KW-0474">Menaquinone biosynthesis</keyword>
<dbReference type="NCBIfam" id="TIGR01923">
    <property type="entry name" value="menE"/>
    <property type="match status" value="1"/>
</dbReference>
<feature type="domain" description="AMP-dependent synthetase/ligase" evidence="6">
    <location>
        <begin position="8"/>
        <end position="348"/>
    </location>
</feature>
<protein>
    <recommendedName>
        <fullName evidence="5">2-succinylbenzoate--CoA ligase</fullName>
        <ecNumber evidence="5">6.2.1.26</ecNumber>
    </recommendedName>
    <alternativeName>
        <fullName evidence="5">o-succinylbenzoyl-CoA synthetase</fullName>
        <shortName evidence="5">OSB-CoA synthetase</shortName>
    </alternativeName>
</protein>
<evidence type="ECO:0000256" key="5">
    <source>
        <dbReference type="HAMAP-Rule" id="MF_00731"/>
    </source>
</evidence>
<comment type="caution">
    <text evidence="8">The sequence shown here is derived from an EMBL/GenBank/DDBJ whole genome shotgun (WGS) entry which is preliminary data.</text>
</comment>
<dbReference type="SUPFAM" id="SSF56801">
    <property type="entry name" value="Acetyl-CoA synthetase-like"/>
    <property type="match status" value="1"/>
</dbReference>
<accession>A0ABU3Z604</accession>
<comment type="catalytic activity">
    <reaction evidence="5">
        <text>2-succinylbenzoate + ATP + CoA = 2-succinylbenzoyl-CoA + AMP + diphosphate</text>
        <dbReference type="Rhea" id="RHEA:17009"/>
        <dbReference type="ChEBI" id="CHEBI:18325"/>
        <dbReference type="ChEBI" id="CHEBI:30616"/>
        <dbReference type="ChEBI" id="CHEBI:33019"/>
        <dbReference type="ChEBI" id="CHEBI:57287"/>
        <dbReference type="ChEBI" id="CHEBI:57364"/>
        <dbReference type="ChEBI" id="CHEBI:456215"/>
        <dbReference type="EC" id="6.2.1.26"/>
    </reaction>
</comment>
<keyword evidence="3 5" id="KW-0547">Nucleotide-binding</keyword>
<dbReference type="Proteomes" id="UP001272515">
    <property type="component" value="Unassembled WGS sequence"/>
</dbReference>
<dbReference type="EC" id="6.2.1.26" evidence="5"/>
<sequence length="513" mass="57246">MEWLQKHFLEQPNKRFLDDQTFGDVYKQVQTVADSLSSAVSAVSRVALLSDNSVTMAVYLLALMLLHKEVLLLNVHLTPAEIRNQLDELDVHTVVVSGERLEQLRNGERCNGVEHLSGIGQVIVFDEASIHSADSANLDVDRFDWHFNDSDIAAIMNTSATTGKFKSVPLRWGQIRAHVEASAQTLGVTPDDTWLMVLPLFHVSGLSILMRSLYNGTAVRMMEKLDRQELVRLVNDQEINMVSLVPTILKDVVGDIATHRMRVILLGGEFIPMPLVEACREKSLPIYKTYGMTETFSQSVTFSILDYPDKIESVGKPLPGMTVNIVNPDVDGVGEIHLTGPMLMDGYLNKEPIRGDFNTDDIGYVDEDGYVYILNRRKDIIISGGENIYPKEIEDLLYTLPYVKECAVVPVADEKWGQVPALFVAVDKTHSELSQDKNVGNTGKLTQEALVKQELSCFLSNHLARYKIPKYITILDSLPRNGTGKILRKDLQIYAESRYIHVVGGSNDVGSSD</sequence>
<comment type="pathway">
    <text evidence="5">Quinol/quinone metabolism; 1,4-dihydroxy-2-naphthoate biosynthesis; 1,4-dihydroxy-2-naphthoate from chorismate: step 5/7.</text>
</comment>
<gene>
    <name evidence="5 8" type="primary">menE</name>
    <name evidence="8" type="ORF">RVY80_00510</name>
</gene>
<dbReference type="HAMAP" id="MF_00731">
    <property type="entry name" value="MenE"/>
    <property type="match status" value="1"/>
</dbReference>
<dbReference type="GO" id="GO:0008756">
    <property type="term" value="F:o-succinylbenzoate-CoA ligase activity"/>
    <property type="evidence" value="ECO:0007669"/>
    <property type="project" value="UniProtKB-EC"/>
</dbReference>
<evidence type="ECO:0000313" key="9">
    <source>
        <dbReference type="Proteomes" id="UP001272515"/>
    </source>
</evidence>
<dbReference type="Gene3D" id="3.30.300.30">
    <property type="match status" value="1"/>
</dbReference>
<keyword evidence="9" id="KW-1185">Reference proteome</keyword>
<name>A0ABU3Z604_9FIRM</name>
<dbReference type="RefSeq" id="WP_317329206.1">
    <property type="nucleotide sequence ID" value="NZ_JAWJZA010000009.1"/>
</dbReference>
<dbReference type="PANTHER" id="PTHR43201">
    <property type="entry name" value="ACYL-COA SYNTHETASE"/>
    <property type="match status" value="1"/>
</dbReference>
<comment type="similarity">
    <text evidence="5">Belongs to the ATP-dependent AMP-binding enzyme family. MenE subfamily.</text>
</comment>
<evidence type="ECO:0000256" key="3">
    <source>
        <dbReference type="ARBA" id="ARBA00022741"/>
    </source>
</evidence>
<feature type="domain" description="AMP-binding enzyme C-terminal" evidence="7">
    <location>
        <begin position="392"/>
        <end position="485"/>
    </location>
</feature>
<dbReference type="InterPro" id="IPR010192">
    <property type="entry name" value="MenE"/>
</dbReference>
<dbReference type="InterPro" id="IPR025110">
    <property type="entry name" value="AMP-bd_C"/>
</dbReference>
<reference evidence="8 9" key="1">
    <citation type="submission" date="2023-10" db="EMBL/GenBank/DDBJ databases">
        <title>Veillonella sp. nov., isolated from a pig farm feces dump.</title>
        <authorList>
            <person name="Chang Y.-H."/>
        </authorList>
    </citation>
    <scope>NUCLEOTIDE SEQUENCE [LARGE SCALE GENOMIC DNA]</scope>
    <source>
        <strain evidence="8 9">YH-vei2233</strain>
    </source>
</reference>
<keyword evidence="4 5" id="KW-0067">ATP-binding</keyword>
<keyword evidence="2 5" id="KW-0436">Ligase</keyword>
<dbReference type="Pfam" id="PF00501">
    <property type="entry name" value="AMP-binding"/>
    <property type="match status" value="1"/>
</dbReference>
<evidence type="ECO:0000256" key="2">
    <source>
        <dbReference type="ARBA" id="ARBA00022598"/>
    </source>
</evidence>
<dbReference type="PANTHER" id="PTHR43201:SF5">
    <property type="entry name" value="MEDIUM-CHAIN ACYL-COA LIGASE ACSF2, MITOCHONDRIAL"/>
    <property type="match status" value="1"/>
</dbReference>
<dbReference type="Gene3D" id="3.40.50.12780">
    <property type="entry name" value="N-terminal domain of ligase-like"/>
    <property type="match status" value="1"/>
</dbReference>
<dbReference type="InterPro" id="IPR000873">
    <property type="entry name" value="AMP-dep_synth/lig_dom"/>
</dbReference>
<dbReference type="EMBL" id="JAWJZB010000001">
    <property type="protein sequence ID" value="MDV5087338.1"/>
    <property type="molecule type" value="Genomic_DNA"/>
</dbReference>
<dbReference type="InterPro" id="IPR042099">
    <property type="entry name" value="ANL_N_sf"/>
</dbReference>
<dbReference type="Pfam" id="PF13193">
    <property type="entry name" value="AMP-binding_C"/>
    <property type="match status" value="1"/>
</dbReference>
<evidence type="ECO:0000256" key="1">
    <source>
        <dbReference type="ARBA" id="ARBA00022428"/>
    </source>
</evidence>
<evidence type="ECO:0000259" key="6">
    <source>
        <dbReference type="Pfam" id="PF00501"/>
    </source>
</evidence>
<organism evidence="8 9">
    <name type="scientific">Veillonella absiana</name>
    <dbReference type="NCBI Taxonomy" id="3079305"/>
    <lineage>
        <taxon>Bacteria</taxon>
        <taxon>Bacillati</taxon>
        <taxon>Bacillota</taxon>
        <taxon>Negativicutes</taxon>
        <taxon>Veillonellales</taxon>
        <taxon>Veillonellaceae</taxon>
        <taxon>Veillonella</taxon>
    </lineage>
</organism>
<comment type="pathway">
    <text evidence="5">Quinol/quinone metabolism; menaquinone biosynthesis.</text>
</comment>
<comment type="function">
    <text evidence="5">Converts 2-succinylbenzoate (OSB) to 2-succinylbenzoyl-CoA (OSB-CoA).</text>
</comment>
<evidence type="ECO:0000259" key="7">
    <source>
        <dbReference type="Pfam" id="PF13193"/>
    </source>
</evidence>
<dbReference type="InterPro" id="IPR045851">
    <property type="entry name" value="AMP-bd_C_sf"/>
</dbReference>
<proteinExistence type="inferred from homology"/>